<dbReference type="EC" id="1.14.14.10" evidence="8"/>
<evidence type="ECO:0000256" key="4">
    <source>
        <dbReference type="ARBA" id="ARBA00023033"/>
    </source>
</evidence>
<dbReference type="Proteomes" id="UP000215506">
    <property type="component" value="Unassembled WGS sequence"/>
</dbReference>
<keyword evidence="1 6" id="KW-0285">Flavoprotein</keyword>
<dbReference type="InterPro" id="IPR011251">
    <property type="entry name" value="Luciferase-like_dom"/>
</dbReference>
<protein>
    <submittedName>
        <fullName evidence="8">Nitrilotriacetate monooxygenase component A</fullName>
        <ecNumber evidence="8">1.14.14.10</ecNumber>
    </submittedName>
</protein>
<dbReference type="PIRSF" id="PIRSF000337">
    <property type="entry name" value="NTA_MOA"/>
    <property type="match status" value="1"/>
</dbReference>
<feature type="binding site" evidence="6">
    <location>
        <position position="75"/>
    </location>
    <ligand>
        <name>FMN</name>
        <dbReference type="ChEBI" id="CHEBI:58210"/>
    </ligand>
</feature>
<feature type="binding site" evidence="6">
    <location>
        <position position="109"/>
    </location>
    <ligand>
        <name>FMN</name>
        <dbReference type="ChEBI" id="CHEBI:58210"/>
    </ligand>
</feature>
<dbReference type="AlphaFoldDB" id="A0A231H7T1"/>
<reference evidence="8 9" key="1">
    <citation type="submission" date="2017-07" db="EMBL/GenBank/DDBJ databases">
        <title>First draft Genome Sequence of Nocardia cerradoensis isolated from human infection.</title>
        <authorList>
            <person name="Carrasco G."/>
        </authorList>
    </citation>
    <scope>NUCLEOTIDE SEQUENCE [LARGE SCALE GENOMIC DNA]</scope>
    <source>
        <strain evidence="8 9">CNM20130759</strain>
    </source>
</reference>
<dbReference type="InterPro" id="IPR016215">
    <property type="entry name" value="NTA_MOA"/>
</dbReference>
<dbReference type="Gene3D" id="3.20.20.30">
    <property type="entry name" value="Luciferase-like domain"/>
    <property type="match status" value="1"/>
</dbReference>
<evidence type="ECO:0000256" key="5">
    <source>
        <dbReference type="ARBA" id="ARBA00033748"/>
    </source>
</evidence>
<organism evidence="8 9">
    <name type="scientific">Nocardia cerradoensis</name>
    <dbReference type="NCBI Taxonomy" id="85688"/>
    <lineage>
        <taxon>Bacteria</taxon>
        <taxon>Bacillati</taxon>
        <taxon>Actinomycetota</taxon>
        <taxon>Actinomycetes</taxon>
        <taxon>Mycobacteriales</taxon>
        <taxon>Nocardiaceae</taxon>
        <taxon>Nocardia</taxon>
    </lineage>
</organism>
<evidence type="ECO:0000256" key="2">
    <source>
        <dbReference type="ARBA" id="ARBA00022643"/>
    </source>
</evidence>
<feature type="binding site" evidence="6">
    <location>
        <position position="232"/>
    </location>
    <ligand>
        <name>FMN</name>
        <dbReference type="ChEBI" id="CHEBI:58210"/>
    </ligand>
</feature>
<keyword evidence="2 6" id="KW-0288">FMN</keyword>
<dbReference type="InterPro" id="IPR036661">
    <property type="entry name" value="Luciferase-like_sf"/>
</dbReference>
<evidence type="ECO:0000256" key="6">
    <source>
        <dbReference type="PIRSR" id="PIRSR000337-1"/>
    </source>
</evidence>
<feature type="binding site" evidence="6">
    <location>
        <position position="161"/>
    </location>
    <ligand>
        <name>FMN</name>
        <dbReference type="ChEBI" id="CHEBI:58210"/>
    </ligand>
</feature>
<dbReference type="NCBIfam" id="TIGR03860">
    <property type="entry name" value="FMN_nitrolo"/>
    <property type="match status" value="1"/>
</dbReference>
<keyword evidence="4 8" id="KW-0503">Monooxygenase</keyword>
<evidence type="ECO:0000313" key="8">
    <source>
        <dbReference type="EMBL" id="OXR44850.1"/>
    </source>
</evidence>
<evidence type="ECO:0000256" key="1">
    <source>
        <dbReference type="ARBA" id="ARBA00022630"/>
    </source>
</evidence>
<dbReference type="PANTHER" id="PTHR30011">
    <property type="entry name" value="ALKANESULFONATE MONOOXYGENASE-RELATED"/>
    <property type="match status" value="1"/>
</dbReference>
<sequence>MIRLNATGGDEGGYRYRRGMGSSARRRPLKIVTGVSGSPKIYDAAIDPRRSTLDDALGVAKLAEEHRFDALFAADLLSFGAQGAIGAQEPLIFLSALSAVTRHVGLIATVTTTFHHPYNLARLFGTLDHISNGRAAWNAVTSSLGEENYGAGDLPSPEERYARATEVLEVANALFDSWQPGALTPDGHGRAVLDAERVRPIDYAGRYFTVRGPLNIPPLPQRRPVQFQAGQSEGGVELGARFAEVVFTSLATLDDALTYTKKIRTRAAELGRADGLPYIFSSLHTTYGATEEEARRLVRERAEATDFAAGRHALADMLGGEIDLSELPLDRPIPDSLLPDVHAVNRRRGRVEIFTALARSGKTLRELIIAAKDTGHWAAAGTPEQLADAIQERYDAGVLDVIGLGGLDDPRNRDFLLEGLLPELRRRGIVGSDYVGETFRDNLELPPLPPRNS</sequence>
<proteinExistence type="inferred from homology"/>
<dbReference type="InterPro" id="IPR051260">
    <property type="entry name" value="Diverse_substr_monoxygenases"/>
</dbReference>
<comment type="similarity">
    <text evidence="5">Belongs to the NtaA/SnaA/DszA monooxygenase family.</text>
</comment>
<dbReference type="SUPFAM" id="SSF51679">
    <property type="entry name" value="Bacterial luciferase-like"/>
    <property type="match status" value="1"/>
</dbReference>
<feature type="domain" description="Luciferase-like" evidence="7">
    <location>
        <begin position="51"/>
        <end position="398"/>
    </location>
</feature>
<evidence type="ECO:0000313" key="9">
    <source>
        <dbReference type="Proteomes" id="UP000215506"/>
    </source>
</evidence>
<dbReference type="Pfam" id="PF00296">
    <property type="entry name" value="Bac_luciferase"/>
    <property type="match status" value="1"/>
</dbReference>
<gene>
    <name evidence="8" type="primary">ntaA_4</name>
    <name evidence="8" type="ORF">B7C42_02804</name>
</gene>
<name>A0A231H7T1_9NOCA</name>
<dbReference type="PANTHER" id="PTHR30011:SF16">
    <property type="entry name" value="C2H2 FINGER DOMAIN TRANSCRIPTION FACTOR (EUROFUNG)-RELATED"/>
    <property type="match status" value="1"/>
</dbReference>
<keyword evidence="9" id="KW-1185">Reference proteome</keyword>
<comment type="caution">
    <text evidence="8">The sequence shown here is derived from an EMBL/GenBank/DDBJ whole genome shotgun (WGS) entry which is preliminary data.</text>
</comment>
<accession>A0A231H7T1</accession>
<keyword evidence="3 8" id="KW-0560">Oxidoreductase</keyword>
<dbReference type="EMBL" id="NGAF01000005">
    <property type="protein sequence ID" value="OXR44850.1"/>
    <property type="molecule type" value="Genomic_DNA"/>
</dbReference>
<evidence type="ECO:0000259" key="7">
    <source>
        <dbReference type="Pfam" id="PF00296"/>
    </source>
</evidence>
<dbReference type="GO" id="GO:0018529">
    <property type="term" value="F:nitrilotriacetate monooxygenase activity"/>
    <property type="evidence" value="ECO:0007669"/>
    <property type="project" value="UniProtKB-EC"/>
</dbReference>
<evidence type="ECO:0000256" key="3">
    <source>
        <dbReference type="ARBA" id="ARBA00023002"/>
    </source>
</evidence>